<sequence>MLGVLQFIPAYELFAAGPLKVSGRDQQIGRERTAGKLPAARTMTILKDTQVALDGVTHFFTEATTAYGVLRHGRFLNNGLHKKRRPEQHRAALNPWNSLAKKR</sequence>
<evidence type="ECO:0000256" key="1">
    <source>
        <dbReference type="SAM" id="MobiDB-lite"/>
    </source>
</evidence>
<organism evidence="2 3">
    <name type="scientific">Candidatus Contendobacter odensis Run_B_J11</name>
    <dbReference type="NCBI Taxonomy" id="1400861"/>
    <lineage>
        <taxon>Bacteria</taxon>
        <taxon>Pseudomonadati</taxon>
        <taxon>Pseudomonadota</taxon>
        <taxon>Gammaproteobacteria</taxon>
        <taxon>Candidatus Competibacteraceae</taxon>
        <taxon>Candidatus Contendibacter</taxon>
    </lineage>
</organism>
<protein>
    <submittedName>
        <fullName evidence="2">Uncharacterized protein</fullName>
    </submittedName>
</protein>
<proteinExistence type="predicted"/>
<reference evidence="2 3" key="1">
    <citation type="journal article" date="2014" name="ISME J.">
        <title>Candidatus Competibacter-lineage genomes retrieved from metagenomes reveal functional metabolic diversity.</title>
        <authorList>
            <person name="McIlroy S.J."/>
            <person name="Albertsen M."/>
            <person name="Andresen E.K."/>
            <person name="Saunders A.M."/>
            <person name="Kristiansen R."/>
            <person name="Stokholm-Bjerregaard M."/>
            <person name="Nielsen K.L."/>
            <person name="Nielsen P.H."/>
        </authorList>
    </citation>
    <scope>NUCLEOTIDE SEQUENCE [LARGE SCALE GENOMIC DNA]</scope>
    <source>
        <strain evidence="2 3">Run_B_J11</strain>
    </source>
</reference>
<dbReference type="EMBL" id="CBTK010000165">
    <property type="protein sequence ID" value="CDH45490.1"/>
    <property type="molecule type" value="Genomic_DNA"/>
</dbReference>
<gene>
    <name evidence="2" type="ORF">BN874_2470006</name>
</gene>
<feature type="region of interest" description="Disordered" evidence="1">
    <location>
        <begin position="83"/>
        <end position="103"/>
    </location>
</feature>
<evidence type="ECO:0000313" key="2">
    <source>
        <dbReference type="EMBL" id="CDH45490.1"/>
    </source>
</evidence>
<dbReference type="Proteomes" id="UP000019184">
    <property type="component" value="Unassembled WGS sequence"/>
</dbReference>
<accession>A0A7U7GBW1</accession>
<name>A0A7U7GBW1_9GAMM</name>
<comment type="caution">
    <text evidence="2">The sequence shown here is derived from an EMBL/GenBank/DDBJ whole genome shotgun (WGS) entry which is preliminary data.</text>
</comment>
<keyword evidence="3" id="KW-1185">Reference proteome</keyword>
<evidence type="ECO:0000313" key="3">
    <source>
        <dbReference type="Proteomes" id="UP000019184"/>
    </source>
</evidence>
<dbReference type="AlphaFoldDB" id="A0A7U7GBW1"/>